<evidence type="ECO:0000313" key="2">
    <source>
        <dbReference type="EMBL" id="MDL5355954.1"/>
    </source>
</evidence>
<gene>
    <name evidence="2" type="ORF">QSH02_14020</name>
</gene>
<protein>
    <submittedName>
        <fullName evidence="2">Uncharacterized protein</fullName>
    </submittedName>
</protein>
<proteinExistence type="predicted"/>
<name>A0AAW7CVH8_9GAMM</name>
<dbReference type="GeneID" id="83613087"/>
<feature type="region of interest" description="Disordered" evidence="1">
    <location>
        <begin position="37"/>
        <end position="63"/>
    </location>
</feature>
<dbReference type="EMBL" id="JASVWL010000011">
    <property type="protein sequence ID" value="MDL5355954.1"/>
    <property type="molecule type" value="Genomic_DNA"/>
</dbReference>
<dbReference type="Proteomes" id="UP001224739">
    <property type="component" value="Unassembled WGS sequence"/>
</dbReference>
<dbReference type="AlphaFoldDB" id="A0AAW7CVH8"/>
<organism evidence="2 3">
    <name type="scientific">Proteus faecis</name>
    <dbReference type="NCBI Taxonomy" id="2050967"/>
    <lineage>
        <taxon>Bacteria</taxon>
        <taxon>Pseudomonadati</taxon>
        <taxon>Pseudomonadota</taxon>
        <taxon>Gammaproteobacteria</taxon>
        <taxon>Enterobacterales</taxon>
        <taxon>Morganellaceae</taxon>
        <taxon>Proteus</taxon>
    </lineage>
</organism>
<sequence>MALPALLDTGASYDATVQLTIEVQLCEQHNKNTKRINMSPIDNQCRRPIPTPDFAGASERYRD</sequence>
<comment type="caution">
    <text evidence="2">The sequence shown here is derived from an EMBL/GenBank/DDBJ whole genome shotgun (WGS) entry which is preliminary data.</text>
</comment>
<evidence type="ECO:0000256" key="1">
    <source>
        <dbReference type="SAM" id="MobiDB-lite"/>
    </source>
</evidence>
<accession>A0AAW7CVH8</accession>
<evidence type="ECO:0000313" key="3">
    <source>
        <dbReference type="Proteomes" id="UP001224739"/>
    </source>
</evidence>
<reference evidence="2" key="1">
    <citation type="submission" date="2023-06" db="EMBL/GenBank/DDBJ databases">
        <title>Acute promotion of culturable opportunistic pathogens and persistent increase of antibiotic resistance following antibiotic exposure in mouse gut microbiota.</title>
        <authorList>
            <person name="Li L."/>
            <person name="Wang B."/>
            <person name="Sun Y."/>
            <person name="Wang M."/>
            <person name="Xu H."/>
        </authorList>
    </citation>
    <scope>NUCLEOTIDE SEQUENCE</scope>
    <source>
        <strain evidence="2">EPA10_1</strain>
    </source>
</reference>
<dbReference type="RefSeq" id="WP_286039205.1">
    <property type="nucleotide sequence ID" value="NZ_JASVWJ010000007.1"/>
</dbReference>